<dbReference type="AlphaFoldDB" id="A0A9E6R723"/>
<dbReference type="EMBL" id="CP081869">
    <property type="protein sequence ID" value="QZN99019.1"/>
    <property type="molecule type" value="Genomic_DNA"/>
</dbReference>
<reference evidence="1" key="1">
    <citation type="submission" date="2021-08" db="EMBL/GenBank/DDBJ databases">
        <authorList>
            <person name="Zhang H."/>
            <person name="Xu M."/>
            <person name="Yu Z."/>
            <person name="Yang L."/>
            <person name="Cai Y."/>
        </authorList>
    </citation>
    <scope>NUCLEOTIDE SEQUENCE</scope>
    <source>
        <strain evidence="1">CHL1</strain>
    </source>
</reference>
<evidence type="ECO:0000313" key="1">
    <source>
        <dbReference type="EMBL" id="QZN99019.1"/>
    </source>
</evidence>
<dbReference type="RefSeq" id="WP_261402039.1">
    <property type="nucleotide sequence ID" value="NZ_CP081869.1"/>
</dbReference>
<dbReference type="Proteomes" id="UP000825701">
    <property type="component" value="Chromosome"/>
</dbReference>
<evidence type="ECO:0000313" key="2">
    <source>
        <dbReference type="Proteomes" id="UP000825701"/>
    </source>
</evidence>
<sequence length="313" mass="34975">MTYAKPILAEPHVALRRRVRLLGQPQLQDYLDFVREKAVDGHKADVRALVDEWRAANDHYYDLETAEAGAADEIEIREIDPSCAPLAERLFAEPRFAQAFAELPVRLALVELDRLVVSQLSVSLDFAEGLARGLGPTPTPEALFRFCQNVDRAEAPVDMRRLDDGRWLFSSESTDFRAHEPSLLAPVEARDLAVADPVMALVGVAIGYGSNFLHAVEADGRLILQNGYHRAYALRSLGVTHAVCAIQTVTRRDELRLVACETVVGAPEFYCRAARPPLLKDYFDPRIAKVLHVRKVTRMIEVALKVRELQAVE</sequence>
<proteinExistence type="predicted"/>
<gene>
    <name evidence="1" type="ORF">K6K41_19405</name>
</gene>
<protein>
    <submittedName>
        <fullName evidence="1">Uncharacterized protein</fullName>
    </submittedName>
</protein>
<dbReference type="KEGG" id="cmet:K6K41_19405"/>
<name>A0A9E6R723_9HYPH</name>
<accession>A0A9E6R723</accession>
<keyword evidence="2" id="KW-1185">Reference proteome</keyword>
<organism evidence="1 2">
    <name type="scientific">Chenggangzhangella methanolivorans</name>
    <dbReference type="NCBI Taxonomy" id="1437009"/>
    <lineage>
        <taxon>Bacteria</taxon>
        <taxon>Pseudomonadati</taxon>
        <taxon>Pseudomonadota</taxon>
        <taxon>Alphaproteobacteria</taxon>
        <taxon>Hyphomicrobiales</taxon>
        <taxon>Methylopilaceae</taxon>
        <taxon>Chenggangzhangella</taxon>
    </lineage>
</organism>